<comment type="caution">
    <text evidence="3">Lacks conserved residue(s) required for the propagation of feature annotation.</text>
</comment>
<dbReference type="CDD" id="cd00555">
    <property type="entry name" value="Maf"/>
    <property type="match status" value="1"/>
</dbReference>
<dbReference type="PIRSF" id="PIRSF006305">
    <property type="entry name" value="Maf"/>
    <property type="match status" value="1"/>
</dbReference>
<name>A0ABW4KER9_9BACI</name>
<dbReference type="PANTHER" id="PTHR43213:SF5">
    <property type="entry name" value="BIFUNCTIONAL DTTP_UTP PYROPHOSPHATASE_METHYLTRANSFERASE PROTEIN-RELATED"/>
    <property type="match status" value="1"/>
</dbReference>
<gene>
    <name evidence="4" type="ORF">ACFSCZ_02295</name>
</gene>
<protein>
    <recommendedName>
        <fullName evidence="3">dTTP/UTP pyrophosphatase</fullName>
        <shortName evidence="3">dTTPase/UTPase</shortName>
        <ecNumber evidence="3">3.6.1.9</ecNumber>
    </recommendedName>
    <alternativeName>
        <fullName evidence="3">Nucleoside triphosphate pyrophosphatase</fullName>
    </alternativeName>
    <alternativeName>
        <fullName evidence="3">Nucleotide pyrophosphatase</fullName>
        <shortName evidence="3">Nucleotide PPase</shortName>
    </alternativeName>
</protein>
<dbReference type="InterPro" id="IPR003697">
    <property type="entry name" value="Maf-like"/>
</dbReference>
<sequence length="188" mass="20772">MANLILASSSPRRKELLEKLSVPFESYSPNIDESIESQLPPGDIVTTLAARKAKKAARLYPHSFVIGSDTIVVYRHKILGKPASRESAKKMLSELSGNTHSVYTGVAVIHDETIHTFYEKTDVIFWELSDEDIEKYVNTGEPFDKAGAYGIQGQGGLLVKSIQGDYYSVVGLPIGRLLRVLKKMGYPV</sequence>
<organism evidence="4 5">
    <name type="scientific">Siminovitchia sediminis</name>
    <dbReference type="NCBI Taxonomy" id="1274353"/>
    <lineage>
        <taxon>Bacteria</taxon>
        <taxon>Bacillati</taxon>
        <taxon>Bacillota</taxon>
        <taxon>Bacilli</taxon>
        <taxon>Bacillales</taxon>
        <taxon>Bacillaceae</taxon>
        <taxon>Siminovitchia</taxon>
    </lineage>
</organism>
<reference evidence="5" key="1">
    <citation type="journal article" date="2019" name="Int. J. Syst. Evol. Microbiol.">
        <title>The Global Catalogue of Microorganisms (GCM) 10K type strain sequencing project: providing services to taxonomists for standard genome sequencing and annotation.</title>
        <authorList>
            <consortium name="The Broad Institute Genomics Platform"/>
            <consortium name="The Broad Institute Genome Sequencing Center for Infectious Disease"/>
            <person name="Wu L."/>
            <person name="Ma J."/>
        </authorList>
    </citation>
    <scope>NUCLEOTIDE SEQUENCE [LARGE SCALE GENOMIC DNA]</scope>
    <source>
        <strain evidence="5">CGMCC 1.12295</strain>
    </source>
</reference>
<comment type="caution">
    <text evidence="4">The sequence shown here is derived from an EMBL/GenBank/DDBJ whole genome shotgun (WGS) entry which is preliminary data.</text>
</comment>
<keyword evidence="3" id="KW-0963">Cytoplasm</keyword>
<keyword evidence="5" id="KW-1185">Reference proteome</keyword>
<keyword evidence="3" id="KW-0546">Nucleotide metabolism</keyword>
<dbReference type="HAMAP" id="MF_00528">
    <property type="entry name" value="Maf"/>
    <property type="match status" value="1"/>
</dbReference>
<comment type="catalytic activity">
    <reaction evidence="3">
        <text>UTP + H2O = UMP + diphosphate + H(+)</text>
        <dbReference type="Rhea" id="RHEA:29395"/>
        <dbReference type="ChEBI" id="CHEBI:15377"/>
        <dbReference type="ChEBI" id="CHEBI:15378"/>
        <dbReference type="ChEBI" id="CHEBI:33019"/>
        <dbReference type="ChEBI" id="CHEBI:46398"/>
        <dbReference type="ChEBI" id="CHEBI:57865"/>
        <dbReference type="EC" id="3.6.1.9"/>
    </reaction>
</comment>
<feature type="site" description="Important for substrate specificity" evidence="3">
    <location>
        <position position="70"/>
    </location>
</feature>
<proteinExistence type="inferred from homology"/>
<accession>A0ABW4KER9</accession>
<comment type="similarity">
    <text evidence="3">Belongs to the Maf family. YhdE subfamily.</text>
</comment>
<evidence type="ECO:0000313" key="4">
    <source>
        <dbReference type="EMBL" id="MFD1705578.1"/>
    </source>
</evidence>
<keyword evidence="2 3" id="KW-0378">Hydrolase</keyword>
<dbReference type="Gene3D" id="3.90.950.10">
    <property type="match status" value="1"/>
</dbReference>
<evidence type="ECO:0000313" key="5">
    <source>
        <dbReference type="Proteomes" id="UP001597301"/>
    </source>
</evidence>
<dbReference type="Pfam" id="PF02545">
    <property type="entry name" value="Maf"/>
    <property type="match status" value="1"/>
</dbReference>
<evidence type="ECO:0000256" key="3">
    <source>
        <dbReference type="HAMAP-Rule" id="MF_00528"/>
    </source>
</evidence>
<dbReference type="InterPro" id="IPR029001">
    <property type="entry name" value="ITPase-like_fam"/>
</dbReference>
<dbReference type="NCBIfam" id="TIGR00172">
    <property type="entry name" value="maf"/>
    <property type="match status" value="1"/>
</dbReference>
<dbReference type="RefSeq" id="WP_380772107.1">
    <property type="nucleotide sequence ID" value="NZ_JBHUEO010000004.1"/>
</dbReference>
<comment type="cofactor">
    <cofactor evidence="1 3">
        <name>a divalent metal cation</name>
        <dbReference type="ChEBI" id="CHEBI:60240"/>
    </cofactor>
</comment>
<comment type="subcellular location">
    <subcellularLocation>
        <location evidence="3">Cytoplasm</location>
    </subcellularLocation>
</comment>
<evidence type="ECO:0000256" key="2">
    <source>
        <dbReference type="ARBA" id="ARBA00022801"/>
    </source>
</evidence>
<feature type="site" description="Important for substrate specificity" evidence="3">
    <location>
        <position position="152"/>
    </location>
</feature>
<evidence type="ECO:0000256" key="1">
    <source>
        <dbReference type="ARBA" id="ARBA00001968"/>
    </source>
</evidence>
<dbReference type="EMBL" id="JBHUEO010000004">
    <property type="protein sequence ID" value="MFD1705578.1"/>
    <property type="molecule type" value="Genomic_DNA"/>
</dbReference>
<feature type="active site" description="Proton acceptor" evidence="3">
    <location>
        <position position="69"/>
    </location>
</feature>
<dbReference type="SUPFAM" id="SSF52972">
    <property type="entry name" value="ITPase-like"/>
    <property type="match status" value="1"/>
</dbReference>
<dbReference type="GO" id="GO:0016787">
    <property type="term" value="F:hydrolase activity"/>
    <property type="evidence" value="ECO:0007669"/>
    <property type="project" value="UniProtKB-KW"/>
</dbReference>
<dbReference type="Proteomes" id="UP001597301">
    <property type="component" value="Unassembled WGS sequence"/>
</dbReference>
<dbReference type="EC" id="3.6.1.9" evidence="3"/>
<comment type="catalytic activity">
    <reaction evidence="3">
        <text>dTTP + H2O = dTMP + diphosphate + H(+)</text>
        <dbReference type="Rhea" id="RHEA:28534"/>
        <dbReference type="ChEBI" id="CHEBI:15377"/>
        <dbReference type="ChEBI" id="CHEBI:15378"/>
        <dbReference type="ChEBI" id="CHEBI:33019"/>
        <dbReference type="ChEBI" id="CHEBI:37568"/>
        <dbReference type="ChEBI" id="CHEBI:63528"/>
        <dbReference type="EC" id="3.6.1.9"/>
    </reaction>
</comment>
<dbReference type="PANTHER" id="PTHR43213">
    <property type="entry name" value="BIFUNCTIONAL DTTP/UTP PYROPHOSPHATASE/METHYLTRANSFERASE PROTEIN-RELATED"/>
    <property type="match status" value="1"/>
</dbReference>
<feature type="site" description="Important for substrate specificity" evidence="3">
    <location>
        <position position="12"/>
    </location>
</feature>
<comment type="function">
    <text evidence="3">Nucleoside triphosphate pyrophosphatase that hydrolyzes dTTP and UTP. May have a dual role in cell division arrest and in preventing the incorporation of modified nucleotides into cellular nucleic acids.</text>
</comment>